<accession>A0A4D9E221</accession>
<keyword evidence="3" id="KW-1185">Reference proteome</keyword>
<sequence>MTPYSQRRKLSYREGKLSMCGVHRPKGGTRYALSPSLEDMAPETCQVQGLKMMKVLGLVLCGLLMPMQVSGSGRCIIPRGSYERACEESVTGLFKHEMEKLKFPGSTITLIAINGLHVAEAIVLPVKSKYIPGVGVKVGISAKLKILGTCWSILLSGLTTVNVRVDCSALILLPKYLPLTTSVAVKDCQCAVVLKDISINLLDIRASVTASLGSNILLALQVKTPTILSACISFGHSKMLSDINSVLPFEKGKLLYVAQTPKVNDRFIEIPVQTEYLADNGKKIPIPPLPEDFVILPQLNHTCGAIGENVITSILSYTVFKKPHSFSCTPQTFLDTLSLEMILSELIVSKCPTCTPISSSLLIITKVVTPLTVGLDVNLCDMNLTLSLQIMDKKGNKKPVLLLALKVELGLAATLQLVEGKVQFTASLDRLHFKLLSSIVGPVIIVRLQAPLRAFILKIILREINCFDYIRAPCFTSATQEQRKQEGSGQLPGISQGSRNGSRLEVVNIQLPTVSVTLLPGIGGQLTIATKLEINGNLLLSGLIHISVDMNLNAKVRVTDYSAGVFQVVIEDCQSLLGPFDIRLLSGLLPISVNGLVSSTLTTTLPSLLCPVVNNIVKLVKVQLLGTLNALVPLGAVGKIQYQLASLPLITDLYVGLDLNTVIHQVGGGNISLPVSAVPVTLPALRGNVLNLGLSQAFLNTALSLLVRIQPQTFISTLDVFSGATQLMDAILALIPAGCPSCSVASPLNIKITMLGPPLITLEANKATVKLSVKIQVFTKYSDGTIPTLLALKADLVLNAQASVAGDKLLLSVSLTSAVLVLESSDVGIISVSGLGTLINKLLVETFVPLINGKASSGLSSELTLPRDVPKQISLLL</sequence>
<organism evidence="2 3">
    <name type="scientific">Platysternon megacephalum</name>
    <name type="common">big-headed turtle</name>
    <dbReference type="NCBI Taxonomy" id="55544"/>
    <lineage>
        <taxon>Eukaryota</taxon>
        <taxon>Metazoa</taxon>
        <taxon>Chordata</taxon>
        <taxon>Craniata</taxon>
        <taxon>Vertebrata</taxon>
        <taxon>Euteleostomi</taxon>
        <taxon>Archelosauria</taxon>
        <taxon>Testudinata</taxon>
        <taxon>Testudines</taxon>
        <taxon>Cryptodira</taxon>
        <taxon>Durocryptodira</taxon>
        <taxon>Testudinoidea</taxon>
        <taxon>Platysternidae</taxon>
        <taxon>Platysternon</taxon>
    </lineage>
</organism>
<dbReference type="InterPro" id="IPR001124">
    <property type="entry name" value="Lipid-bd_serum_glycop_C"/>
</dbReference>
<reference evidence="2 3" key="2">
    <citation type="submission" date="2019-04" db="EMBL/GenBank/DDBJ databases">
        <title>The genome sequence of big-headed turtle.</title>
        <authorList>
            <person name="Gong S."/>
        </authorList>
    </citation>
    <scope>NUCLEOTIDE SEQUENCE [LARGE SCALE GENOMIC DNA]</scope>
    <source>
        <strain evidence="2">DO16091913</strain>
        <tissue evidence="2">Muscle</tissue>
    </source>
</reference>
<dbReference type="Pfam" id="PF01273">
    <property type="entry name" value="LBP_BPI_CETP"/>
    <property type="match status" value="1"/>
</dbReference>
<dbReference type="Gene3D" id="3.15.10.10">
    <property type="entry name" value="Bactericidal permeability-increasing protein, domain 1"/>
    <property type="match status" value="1"/>
</dbReference>
<dbReference type="Pfam" id="PF02886">
    <property type="entry name" value="LBP_BPI_CETP_C"/>
    <property type="match status" value="1"/>
</dbReference>
<gene>
    <name evidence="2" type="ORF">DR999_PMT15459</name>
</gene>
<dbReference type="InterPro" id="IPR017943">
    <property type="entry name" value="Bactericidal_perm-incr_a/b_dom"/>
</dbReference>
<dbReference type="SUPFAM" id="SSF55394">
    <property type="entry name" value="Bactericidal permeability-increasing protein, BPI"/>
    <property type="match status" value="3"/>
</dbReference>
<evidence type="ECO:0000313" key="3">
    <source>
        <dbReference type="Proteomes" id="UP000297703"/>
    </source>
</evidence>
<proteinExistence type="predicted"/>
<dbReference type="PANTHER" id="PTHR46019:SF4">
    <property type="entry name" value="BPI FOLD-CONTAINING FAMILY B MEMBER 4"/>
    <property type="match status" value="1"/>
</dbReference>
<dbReference type="Gene3D" id="3.15.20.10">
    <property type="entry name" value="Bactericidal permeability-increasing protein, domain 2"/>
    <property type="match status" value="2"/>
</dbReference>
<dbReference type="OrthoDB" id="9358721at2759"/>
<protein>
    <submittedName>
        <fullName evidence="2">E3 ubiquitin-protein ligase CCNB1IP1</fullName>
    </submittedName>
</protein>
<dbReference type="InterPro" id="IPR017942">
    <property type="entry name" value="Lipid-bd_serum_glycop_N"/>
</dbReference>
<dbReference type="EMBL" id="QXTE01000198">
    <property type="protein sequence ID" value="TFK02182.1"/>
    <property type="molecule type" value="Genomic_DNA"/>
</dbReference>
<dbReference type="InterPro" id="IPR051660">
    <property type="entry name" value="BPI_fold-BPI/LBP"/>
</dbReference>
<dbReference type="PANTHER" id="PTHR46019">
    <property type="entry name" value="BPI FOLD-CONTAINING FAMILY B MEMBER 4-RELATED"/>
    <property type="match status" value="1"/>
</dbReference>
<reference evidence="2 3" key="1">
    <citation type="submission" date="2019-04" db="EMBL/GenBank/DDBJ databases">
        <title>Draft genome of the big-headed turtle Platysternon megacephalum.</title>
        <authorList>
            <person name="Gong S."/>
        </authorList>
    </citation>
    <scope>NUCLEOTIDE SEQUENCE [LARGE SCALE GENOMIC DNA]</scope>
    <source>
        <strain evidence="2">DO16091913</strain>
        <tissue evidence="2">Muscle</tissue>
    </source>
</reference>
<comment type="caution">
    <text evidence="2">The sequence shown here is derived from an EMBL/GenBank/DDBJ whole genome shotgun (WGS) entry which is preliminary data.</text>
</comment>
<dbReference type="STRING" id="55544.A0A4D9E221"/>
<evidence type="ECO:0000259" key="1">
    <source>
        <dbReference type="SMART" id="SM00328"/>
    </source>
</evidence>
<dbReference type="Proteomes" id="UP000297703">
    <property type="component" value="Unassembled WGS sequence"/>
</dbReference>
<dbReference type="AlphaFoldDB" id="A0A4D9E221"/>
<evidence type="ECO:0000313" key="2">
    <source>
        <dbReference type="EMBL" id="TFK02182.1"/>
    </source>
</evidence>
<dbReference type="GO" id="GO:0008289">
    <property type="term" value="F:lipid binding"/>
    <property type="evidence" value="ECO:0007669"/>
    <property type="project" value="InterPro"/>
</dbReference>
<dbReference type="SMART" id="SM00328">
    <property type="entry name" value="BPI1"/>
    <property type="match status" value="1"/>
</dbReference>
<feature type="domain" description="Lipid-binding serum glycoprotein N-terminal" evidence="1">
    <location>
        <begin position="447"/>
        <end position="668"/>
    </location>
</feature>
<name>A0A4D9E221_9SAUR</name>